<organism evidence="1 2">
    <name type="scientific">Mycobacteroides abscessus</name>
    <dbReference type="NCBI Taxonomy" id="36809"/>
    <lineage>
        <taxon>Bacteria</taxon>
        <taxon>Bacillati</taxon>
        <taxon>Actinomycetota</taxon>
        <taxon>Actinomycetes</taxon>
        <taxon>Mycobacteriales</taxon>
        <taxon>Mycobacteriaceae</taxon>
        <taxon>Mycobacteroides</taxon>
    </lineage>
</organism>
<evidence type="ECO:0000313" key="1">
    <source>
        <dbReference type="EMBL" id="CPV58343.1"/>
    </source>
</evidence>
<sequence>MESLRTAAIKNGEVTFSTKRIYEAPDPSDGYRVLVDRLWPRGVSKAAAQVDLWFKDIAPSPDLRVRWHHAPDDDWGAYADEYRAELAGNPAVDTAHELEREHGTVTLLYAAKDPQHNHAIVLRDFLAD</sequence>
<protein>
    <submittedName>
        <fullName evidence="1">Conserved protein of uncharacterized function (Part1)</fullName>
    </submittedName>
</protein>
<accession>A0A0U0Z3C0</accession>
<dbReference type="EMBL" id="CSWP01000006">
    <property type="protein sequence ID" value="CPV58343.1"/>
    <property type="molecule type" value="Genomic_DNA"/>
</dbReference>
<dbReference type="AlphaFoldDB" id="A0A0U0Z3C0"/>
<gene>
    <name evidence="1" type="ORF">ERS075579_02978</name>
</gene>
<reference evidence="1 2" key="1">
    <citation type="submission" date="2015-03" db="EMBL/GenBank/DDBJ databases">
        <authorList>
            <person name="Murphy D."/>
        </authorList>
    </citation>
    <scope>NUCLEOTIDE SEQUENCE [LARGE SCALE GENOMIC DNA]</scope>
    <source>
        <strain evidence="1 2">PAP088</strain>
    </source>
</reference>
<dbReference type="InterPro" id="IPR052552">
    <property type="entry name" value="YeaO-like"/>
</dbReference>
<dbReference type="Proteomes" id="UP000045782">
    <property type="component" value="Unassembled WGS sequence"/>
</dbReference>
<dbReference type="PANTHER" id="PTHR36849:SF1">
    <property type="entry name" value="CYTOPLASMIC PROTEIN"/>
    <property type="match status" value="1"/>
</dbReference>
<evidence type="ECO:0000313" key="2">
    <source>
        <dbReference type="Proteomes" id="UP000045782"/>
    </source>
</evidence>
<dbReference type="PANTHER" id="PTHR36849">
    <property type="entry name" value="CYTOPLASMIC PROTEIN-RELATED"/>
    <property type="match status" value="1"/>
</dbReference>
<name>A0A0U0Z3C0_9MYCO</name>
<dbReference type="RefSeq" id="WP_005059438.1">
    <property type="nucleotide sequence ID" value="NZ_AP022621.1"/>
</dbReference>
<dbReference type="Pfam" id="PF22752">
    <property type="entry name" value="DUF488-N3i"/>
    <property type="match status" value="1"/>
</dbReference>
<proteinExistence type="predicted"/>